<accession>A0A9W8YPX0</accession>
<comment type="caution">
    <text evidence="2">The sequence shown here is derived from an EMBL/GenBank/DDBJ whole genome shotgun (WGS) entry which is preliminary data.</text>
</comment>
<feature type="region of interest" description="Disordered" evidence="1">
    <location>
        <begin position="1"/>
        <end position="24"/>
    </location>
</feature>
<dbReference type="EMBL" id="JAPEVB010000004">
    <property type="protein sequence ID" value="KAJ4389650.1"/>
    <property type="molecule type" value="Genomic_DNA"/>
</dbReference>
<proteinExistence type="predicted"/>
<name>A0A9W8YPX0_9PEZI</name>
<protein>
    <submittedName>
        <fullName evidence="2">Uncharacterized protein</fullName>
    </submittedName>
</protein>
<feature type="compositionally biased region" description="Basic residues" evidence="1">
    <location>
        <begin position="92"/>
        <end position="102"/>
    </location>
</feature>
<evidence type="ECO:0000313" key="2">
    <source>
        <dbReference type="EMBL" id="KAJ4389650.1"/>
    </source>
</evidence>
<gene>
    <name evidence="2" type="ORF">N0V93_007122</name>
</gene>
<organism evidence="2 3">
    <name type="scientific">Gnomoniopsis smithogilvyi</name>
    <dbReference type="NCBI Taxonomy" id="1191159"/>
    <lineage>
        <taxon>Eukaryota</taxon>
        <taxon>Fungi</taxon>
        <taxon>Dikarya</taxon>
        <taxon>Ascomycota</taxon>
        <taxon>Pezizomycotina</taxon>
        <taxon>Sordariomycetes</taxon>
        <taxon>Sordariomycetidae</taxon>
        <taxon>Diaporthales</taxon>
        <taxon>Gnomoniaceae</taxon>
        <taxon>Gnomoniopsis</taxon>
    </lineage>
</organism>
<feature type="compositionally biased region" description="Acidic residues" evidence="1">
    <location>
        <begin position="142"/>
        <end position="153"/>
    </location>
</feature>
<dbReference type="Proteomes" id="UP001140453">
    <property type="component" value="Unassembled WGS sequence"/>
</dbReference>
<dbReference type="AlphaFoldDB" id="A0A9W8YPX0"/>
<reference evidence="2" key="1">
    <citation type="submission" date="2022-10" db="EMBL/GenBank/DDBJ databases">
        <title>Tapping the CABI collections for fungal endophytes: first genome assemblies for Collariella, Neodidymelliopsis, Ascochyta clinopodiicola, Didymella pomorum, Didymosphaeria variabile, Neocosmospora piperis and Neocucurbitaria cava.</title>
        <authorList>
            <person name="Hill R."/>
        </authorList>
    </citation>
    <scope>NUCLEOTIDE SEQUENCE</scope>
    <source>
        <strain evidence="2">IMI 355082</strain>
    </source>
</reference>
<feature type="region of interest" description="Disordered" evidence="1">
    <location>
        <begin position="77"/>
        <end position="176"/>
    </location>
</feature>
<dbReference type="OrthoDB" id="3439027at2759"/>
<evidence type="ECO:0000313" key="3">
    <source>
        <dbReference type="Proteomes" id="UP001140453"/>
    </source>
</evidence>
<keyword evidence="3" id="KW-1185">Reference proteome</keyword>
<evidence type="ECO:0000256" key="1">
    <source>
        <dbReference type="SAM" id="MobiDB-lite"/>
    </source>
</evidence>
<feature type="compositionally biased region" description="Basic residues" evidence="1">
    <location>
        <begin position="165"/>
        <end position="176"/>
    </location>
</feature>
<sequence length="187" mass="20558">MDIGFDDHDDDDGEDYVRLSPSHPGAFSLAVPGSNLGSAKSLAKSRKAKSAAVAAAKAEEKEEDRVALMMARGSSYTDEDDYFSASPSFHVGRPKMASRGRSNRPVLPRLPARPKSWSGAGGYGSGRLSPRAWREPSPDVWSIEEEDEAEISDMDLNTHAQQTKSMRKERGKGKRVRFALHVREEIP</sequence>